<organism evidence="1 2">
    <name type="scientific">Limnofasciculus baicalensis BBK-W-15</name>
    <dbReference type="NCBI Taxonomy" id="2699891"/>
    <lineage>
        <taxon>Bacteria</taxon>
        <taxon>Bacillati</taxon>
        <taxon>Cyanobacteriota</taxon>
        <taxon>Cyanophyceae</taxon>
        <taxon>Coleofasciculales</taxon>
        <taxon>Coleofasciculaceae</taxon>
        <taxon>Limnofasciculus</taxon>
        <taxon>Limnofasciculus baicalensis</taxon>
    </lineage>
</organism>
<protein>
    <recommendedName>
        <fullName evidence="3">DUF3368 domain-containing protein</fullName>
    </recommendedName>
</protein>
<keyword evidence="2" id="KW-1185">Reference proteome</keyword>
<dbReference type="Pfam" id="PF11848">
    <property type="entry name" value="DUF3368"/>
    <property type="match status" value="1"/>
</dbReference>
<comment type="caution">
    <text evidence="1">The sequence shown here is derived from an EMBL/GenBank/DDBJ whole genome shotgun (WGS) entry which is preliminary data.</text>
</comment>
<gene>
    <name evidence="1" type="ORF">NJ959_08750</name>
</gene>
<dbReference type="AlphaFoldDB" id="A0AAE3KNE4"/>
<sequence length="59" mass="6499">MPNIIADTSSIQYLYQLNLLNLFPTLYSQITIPSAVANELAQGRILGILLPVILSINNQ</sequence>
<dbReference type="EMBL" id="JAMZMM010000062">
    <property type="protein sequence ID" value="MCP2728563.1"/>
    <property type="molecule type" value="Genomic_DNA"/>
</dbReference>
<name>A0AAE3KNE4_9CYAN</name>
<evidence type="ECO:0008006" key="3">
    <source>
        <dbReference type="Google" id="ProtNLM"/>
    </source>
</evidence>
<proteinExistence type="predicted"/>
<reference evidence="1" key="1">
    <citation type="submission" date="2022-06" db="EMBL/GenBank/DDBJ databases">
        <title>New cyanobacteria of genus Symplocastrum in benthos of Lake Baikal.</title>
        <authorList>
            <person name="Sorokovikova E."/>
            <person name="Tikhonova I."/>
            <person name="Krasnopeev A."/>
            <person name="Evseev P."/>
            <person name="Gladkikh A."/>
            <person name="Belykh O."/>
        </authorList>
    </citation>
    <scope>NUCLEOTIDE SEQUENCE</scope>
    <source>
        <strain evidence="1">BBK-W-15</strain>
    </source>
</reference>
<dbReference type="InterPro" id="IPR021799">
    <property type="entry name" value="PIN-like_prokaryotic"/>
</dbReference>
<evidence type="ECO:0000313" key="2">
    <source>
        <dbReference type="Proteomes" id="UP001204953"/>
    </source>
</evidence>
<dbReference type="Proteomes" id="UP001204953">
    <property type="component" value="Unassembled WGS sequence"/>
</dbReference>
<evidence type="ECO:0000313" key="1">
    <source>
        <dbReference type="EMBL" id="MCP2728563.1"/>
    </source>
</evidence>
<accession>A0AAE3KNE4</accession>
<dbReference type="RefSeq" id="WP_254011357.1">
    <property type="nucleotide sequence ID" value="NZ_JAMZMM010000062.1"/>
</dbReference>